<keyword evidence="3" id="KW-1185">Reference proteome</keyword>
<evidence type="ECO:0000313" key="3">
    <source>
        <dbReference type="Proteomes" id="UP000521943"/>
    </source>
</evidence>
<dbReference type="EMBL" id="JACGCI010000038">
    <property type="protein sequence ID" value="KAF6753599.1"/>
    <property type="molecule type" value="Genomic_DNA"/>
</dbReference>
<sequence>MTLRKPGTARQQALLRNFQKLWVDNPADHDITLDPIEVAEGEASDSDEEMESDEE</sequence>
<feature type="region of interest" description="Disordered" evidence="1">
    <location>
        <begin position="32"/>
        <end position="55"/>
    </location>
</feature>
<evidence type="ECO:0000313" key="2">
    <source>
        <dbReference type="EMBL" id="KAF6753599.1"/>
    </source>
</evidence>
<evidence type="ECO:0000256" key="1">
    <source>
        <dbReference type="SAM" id="MobiDB-lite"/>
    </source>
</evidence>
<name>A0A8H6HW25_9AGAR</name>
<proteinExistence type="predicted"/>
<feature type="compositionally biased region" description="Acidic residues" evidence="1">
    <location>
        <begin position="37"/>
        <end position="55"/>
    </location>
</feature>
<organism evidence="2 3">
    <name type="scientific">Ephemerocybe angulata</name>
    <dbReference type="NCBI Taxonomy" id="980116"/>
    <lineage>
        <taxon>Eukaryota</taxon>
        <taxon>Fungi</taxon>
        <taxon>Dikarya</taxon>
        <taxon>Basidiomycota</taxon>
        <taxon>Agaricomycotina</taxon>
        <taxon>Agaricomycetes</taxon>
        <taxon>Agaricomycetidae</taxon>
        <taxon>Agaricales</taxon>
        <taxon>Agaricineae</taxon>
        <taxon>Psathyrellaceae</taxon>
        <taxon>Ephemerocybe</taxon>
    </lineage>
</organism>
<reference evidence="2 3" key="1">
    <citation type="submission" date="2020-07" db="EMBL/GenBank/DDBJ databases">
        <title>Comparative genomics of pyrophilous fungi reveals a link between fire events and developmental genes.</title>
        <authorList>
            <consortium name="DOE Joint Genome Institute"/>
            <person name="Steindorff A.S."/>
            <person name="Carver A."/>
            <person name="Calhoun S."/>
            <person name="Stillman K."/>
            <person name="Liu H."/>
            <person name="Lipzen A."/>
            <person name="Pangilinan J."/>
            <person name="Labutti K."/>
            <person name="Bruns T.D."/>
            <person name="Grigoriev I.V."/>
        </authorList>
    </citation>
    <scope>NUCLEOTIDE SEQUENCE [LARGE SCALE GENOMIC DNA]</scope>
    <source>
        <strain evidence="2 3">CBS 144469</strain>
    </source>
</reference>
<dbReference type="AlphaFoldDB" id="A0A8H6HW25"/>
<gene>
    <name evidence="2" type="ORF">DFP72DRAFT_1069182</name>
</gene>
<accession>A0A8H6HW25</accession>
<protein>
    <submittedName>
        <fullName evidence="2">Uncharacterized protein</fullName>
    </submittedName>
</protein>
<dbReference type="Proteomes" id="UP000521943">
    <property type="component" value="Unassembled WGS sequence"/>
</dbReference>
<comment type="caution">
    <text evidence="2">The sequence shown here is derived from an EMBL/GenBank/DDBJ whole genome shotgun (WGS) entry which is preliminary data.</text>
</comment>